<evidence type="ECO:0000259" key="3">
    <source>
        <dbReference type="PROSITE" id="PS50885"/>
    </source>
</evidence>
<dbReference type="InterPro" id="IPR035919">
    <property type="entry name" value="EAL_sf"/>
</dbReference>
<dbReference type="InterPro" id="IPR001633">
    <property type="entry name" value="EAL_dom"/>
</dbReference>
<evidence type="ECO:0000256" key="1">
    <source>
        <dbReference type="SAM" id="Phobius"/>
    </source>
</evidence>
<dbReference type="SUPFAM" id="SSF141868">
    <property type="entry name" value="EAL domain-like"/>
    <property type="match status" value="1"/>
</dbReference>
<dbReference type="NCBIfam" id="TIGR00254">
    <property type="entry name" value="GGDEF"/>
    <property type="match status" value="1"/>
</dbReference>
<comment type="caution">
    <text evidence="5">The sequence shown here is derived from an EMBL/GenBank/DDBJ whole genome shotgun (WGS) entry which is preliminary data.</text>
</comment>
<dbReference type="Gene3D" id="3.20.20.450">
    <property type="entry name" value="EAL domain"/>
    <property type="match status" value="1"/>
</dbReference>
<dbReference type="PANTHER" id="PTHR33121">
    <property type="entry name" value="CYCLIC DI-GMP PHOSPHODIESTERASE PDEF"/>
    <property type="match status" value="1"/>
</dbReference>
<dbReference type="PROSITE" id="PS50885">
    <property type="entry name" value="HAMP"/>
    <property type="match status" value="1"/>
</dbReference>
<keyword evidence="1" id="KW-1133">Transmembrane helix</keyword>
<sequence length="681" mass="78252">MIHFLKSKLARRTLLYVLLFSSTITLFFTSLQLYLDYRNGITRIEQQVEEIANTTLKVLEENLWMLNLNSIELMLDGILQDKDIVFLEITDEKGDVLVARGRKPDKNYRTRSITLHHFADGKKIPLGTLTIVSTLDNIYNDLLNTVGYILVTQTIKTFVVSAFIIFIVWFLISRHLTTIQQYTNNMRLGRPRKELKLARKENHWTRDDEFSVLVEAFNRMRKEINASYSHIHRLSLHDPLTHLPNRRFLEQRLRQQPQPCDRENSHGALLFIDLDHFKLVNESLGHSIGDQILVECAGRLCSLLEYPENGESLIARIGGDEFIVLLNGLPGGRSEARQAIRKLADKIQCRIADDISISGKRYRLSASIGIAMIENGNCQYEVLMKQADNALHEAKAHGRNRVMIFRPDMQKRIDRRLEIERQLHLGIQQRRFLLYYQPKVDRTAKIRSAEALIRWEKEDGRLVPPGLFIPVAEESELIVEIGNQVLDLAFSMVAENDHLFQRHGLTSIAINVSAHQFLTPGFSDFVVERANAAGIDPDHIILEVTEEAMIEDLETTMQAMRRLKDHGFHLSIDDFGTGYSSLRYLKDFPLDELKIDKFFVDHIVNNRNDRAIAVSIIEMAHNLGLDVVAEGVENQEQFVLLQQQGCQFYQGFLFSRPLSEAAFVERVESGLTYEKSVPSLF</sequence>
<dbReference type="Gene3D" id="6.10.340.10">
    <property type="match status" value="1"/>
</dbReference>
<evidence type="ECO:0000259" key="4">
    <source>
        <dbReference type="PROSITE" id="PS50887"/>
    </source>
</evidence>
<dbReference type="InterPro" id="IPR043128">
    <property type="entry name" value="Rev_trsase/Diguanyl_cyclase"/>
</dbReference>
<dbReference type="GO" id="GO:0016020">
    <property type="term" value="C:membrane"/>
    <property type="evidence" value="ECO:0007669"/>
    <property type="project" value="InterPro"/>
</dbReference>
<dbReference type="PANTHER" id="PTHR33121:SF70">
    <property type="entry name" value="SIGNALING PROTEIN YKOW"/>
    <property type="match status" value="1"/>
</dbReference>
<evidence type="ECO:0000313" key="5">
    <source>
        <dbReference type="EMBL" id="HEB96976.1"/>
    </source>
</evidence>
<dbReference type="SMART" id="SM00267">
    <property type="entry name" value="GGDEF"/>
    <property type="match status" value="1"/>
</dbReference>
<accession>A0A831RPA4</accession>
<dbReference type="CDD" id="cd01948">
    <property type="entry name" value="EAL"/>
    <property type="match status" value="1"/>
</dbReference>
<dbReference type="InterPro" id="IPR000160">
    <property type="entry name" value="GGDEF_dom"/>
</dbReference>
<dbReference type="PROSITE" id="PS50883">
    <property type="entry name" value="EAL"/>
    <property type="match status" value="1"/>
</dbReference>
<dbReference type="InterPro" id="IPR029787">
    <property type="entry name" value="Nucleotide_cyclase"/>
</dbReference>
<dbReference type="SUPFAM" id="SSF55073">
    <property type="entry name" value="Nucleotide cyclase"/>
    <property type="match status" value="1"/>
</dbReference>
<dbReference type="InterPro" id="IPR033414">
    <property type="entry name" value="Sensor_dom"/>
</dbReference>
<dbReference type="PROSITE" id="PS50887">
    <property type="entry name" value="GGDEF"/>
    <property type="match status" value="1"/>
</dbReference>
<reference evidence="5" key="1">
    <citation type="journal article" date="2020" name="mSystems">
        <title>Genome- and Community-Level Interaction Insights into Carbon Utilization and Element Cycling Functions of Hydrothermarchaeota in Hydrothermal Sediment.</title>
        <authorList>
            <person name="Zhou Z."/>
            <person name="Liu Y."/>
            <person name="Xu W."/>
            <person name="Pan J."/>
            <person name="Luo Z.H."/>
            <person name="Li M."/>
        </authorList>
    </citation>
    <scope>NUCLEOTIDE SEQUENCE [LARGE SCALE GENOMIC DNA]</scope>
    <source>
        <strain evidence="5">HyVt-443</strain>
    </source>
</reference>
<protein>
    <submittedName>
        <fullName evidence="5">EAL domain-containing protein</fullName>
    </submittedName>
</protein>
<dbReference type="Pfam" id="PF17149">
    <property type="entry name" value="CHASE5"/>
    <property type="match status" value="1"/>
</dbReference>
<dbReference type="Pfam" id="PF00990">
    <property type="entry name" value="GGDEF"/>
    <property type="match status" value="1"/>
</dbReference>
<dbReference type="CDD" id="cd01949">
    <property type="entry name" value="GGDEF"/>
    <property type="match status" value="1"/>
</dbReference>
<gene>
    <name evidence="5" type="ORF">ENI96_11170</name>
</gene>
<dbReference type="InterPro" id="IPR003660">
    <property type="entry name" value="HAMP_dom"/>
</dbReference>
<organism evidence="5">
    <name type="scientific">Sedimenticola thiotaurini</name>
    <dbReference type="NCBI Taxonomy" id="1543721"/>
    <lineage>
        <taxon>Bacteria</taxon>
        <taxon>Pseudomonadati</taxon>
        <taxon>Pseudomonadota</taxon>
        <taxon>Gammaproteobacteria</taxon>
        <taxon>Chromatiales</taxon>
        <taxon>Sedimenticolaceae</taxon>
        <taxon>Sedimenticola</taxon>
    </lineage>
</organism>
<feature type="domain" description="HAMP" evidence="3">
    <location>
        <begin position="170"/>
        <end position="229"/>
    </location>
</feature>
<dbReference type="EMBL" id="DRKP01000133">
    <property type="protein sequence ID" value="HEB96976.1"/>
    <property type="molecule type" value="Genomic_DNA"/>
</dbReference>
<keyword evidence="1" id="KW-0472">Membrane</keyword>
<feature type="transmembrane region" description="Helical" evidence="1">
    <location>
        <begin position="14"/>
        <end position="35"/>
    </location>
</feature>
<dbReference type="SMART" id="SM00052">
    <property type="entry name" value="EAL"/>
    <property type="match status" value="1"/>
</dbReference>
<dbReference type="AlphaFoldDB" id="A0A831RPA4"/>
<keyword evidence="1" id="KW-0812">Transmembrane</keyword>
<feature type="transmembrane region" description="Helical" evidence="1">
    <location>
        <begin position="146"/>
        <end position="172"/>
    </location>
</feature>
<name>A0A831RPA4_9GAMM</name>
<dbReference type="Gene3D" id="3.30.70.270">
    <property type="match status" value="1"/>
</dbReference>
<proteinExistence type="predicted"/>
<dbReference type="Proteomes" id="UP000886251">
    <property type="component" value="Unassembled WGS sequence"/>
</dbReference>
<dbReference type="GO" id="GO:0071111">
    <property type="term" value="F:cyclic-guanylate-specific phosphodiesterase activity"/>
    <property type="evidence" value="ECO:0007669"/>
    <property type="project" value="InterPro"/>
</dbReference>
<dbReference type="GO" id="GO:0007165">
    <property type="term" value="P:signal transduction"/>
    <property type="evidence" value="ECO:0007669"/>
    <property type="project" value="InterPro"/>
</dbReference>
<dbReference type="Pfam" id="PF00563">
    <property type="entry name" value="EAL"/>
    <property type="match status" value="1"/>
</dbReference>
<evidence type="ECO:0000259" key="2">
    <source>
        <dbReference type="PROSITE" id="PS50883"/>
    </source>
</evidence>
<dbReference type="InterPro" id="IPR050706">
    <property type="entry name" value="Cyclic-di-GMP_PDE-like"/>
</dbReference>
<feature type="domain" description="GGDEF" evidence="4">
    <location>
        <begin position="265"/>
        <end position="407"/>
    </location>
</feature>
<feature type="domain" description="EAL" evidence="2">
    <location>
        <begin position="416"/>
        <end position="671"/>
    </location>
</feature>